<evidence type="ECO:0000256" key="3">
    <source>
        <dbReference type="ARBA" id="ARBA00022598"/>
    </source>
</evidence>
<dbReference type="GO" id="GO:0006412">
    <property type="term" value="P:translation"/>
    <property type="evidence" value="ECO:0007669"/>
    <property type="project" value="UniProtKB-UniRule"/>
</dbReference>
<dbReference type="Pfam" id="PF02686">
    <property type="entry name" value="GatC"/>
    <property type="match status" value="1"/>
</dbReference>
<dbReference type="GO" id="GO:0050567">
    <property type="term" value="F:glutaminyl-tRNA synthase (glutamine-hydrolyzing) activity"/>
    <property type="evidence" value="ECO:0007669"/>
    <property type="project" value="UniProtKB-UniRule"/>
</dbReference>
<keyword evidence="3 7" id="KW-0436">Ligase</keyword>
<dbReference type="GO" id="GO:0006450">
    <property type="term" value="P:regulation of translational fidelity"/>
    <property type="evidence" value="ECO:0007669"/>
    <property type="project" value="InterPro"/>
</dbReference>
<evidence type="ECO:0000256" key="1">
    <source>
        <dbReference type="ARBA" id="ARBA00010757"/>
    </source>
</evidence>
<comment type="subunit">
    <text evidence="2 7">Heterotrimer of A, B and C subunits.</text>
</comment>
<dbReference type="InterPro" id="IPR036113">
    <property type="entry name" value="Asp/Glu-ADT_sf_sub_c"/>
</dbReference>
<keyword evidence="7" id="KW-0067">ATP-binding</keyword>
<dbReference type="EMBL" id="LRQR01000006">
    <property type="protein sequence ID" value="KXA63001.1"/>
    <property type="molecule type" value="Genomic_DNA"/>
</dbReference>
<dbReference type="SUPFAM" id="SSF141000">
    <property type="entry name" value="Glu-tRNAGln amidotransferase C subunit"/>
    <property type="match status" value="1"/>
</dbReference>
<dbReference type="Gene3D" id="1.10.20.60">
    <property type="entry name" value="Glu-tRNAGln amidotransferase C subunit, N-terminal domain"/>
    <property type="match status" value="1"/>
</dbReference>
<dbReference type="Proteomes" id="UP000070065">
    <property type="component" value="Unassembled WGS sequence"/>
</dbReference>
<organism evidence="8 9">
    <name type="scientific">Streptococcus mitis</name>
    <dbReference type="NCBI Taxonomy" id="28037"/>
    <lineage>
        <taxon>Bacteria</taxon>
        <taxon>Bacillati</taxon>
        <taxon>Bacillota</taxon>
        <taxon>Bacilli</taxon>
        <taxon>Lactobacillales</taxon>
        <taxon>Streptococcaceae</taxon>
        <taxon>Streptococcus</taxon>
        <taxon>Streptococcus mitis group</taxon>
    </lineage>
</organism>
<accession>A0A133S3B8</accession>
<evidence type="ECO:0000256" key="7">
    <source>
        <dbReference type="HAMAP-Rule" id="MF_00122"/>
    </source>
</evidence>
<sequence>MNIHKFSFFDSLFLVVSIAKNDFYIGFYHSFQHSIISDFSIFFNFYFFSLPPPLFIGKYGKIEQTKNHHFTKGCKMKITQEEVTHVANLSKLRFSEEETSAFATTLSKIVDMVELLGEVDTTGVAPTTTMADRKTVLRPDVAEEGTDRNRLFKNVPEKENYYIKVPAILDDGGDA</sequence>
<dbReference type="EC" id="6.3.5.-" evidence="7"/>
<evidence type="ECO:0000256" key="5">
    <source>
        <dbReference type="ARBA" id="ARBA00047380"/>
    </source>
</evidence>
<evidence type="ECO:0000256" key="4">
    <source>
        <dbReference type="ARBA" id="ARBA00024799"/>
    </source>
</evidence>
<proteinExistence type="inferred from homology"/>
<reference evidence="8 9" key="1">
    <citation type="submission" date="2016-01" db="EMBL/GenBank/DDBJ databases">
        <authorList>
            <person name="Oliw E.H."/>
        </authorList>
    </citation>
    <scope>NUCLEOTIDE SEQUENCE [LARGE SCALE GENOMIC DNA]</scope>
    <source>
        <strain evidence="8 9">CMW7705B</strain>
    </source>
</reference>
<dbReference type="NCBIfam" id="TIGR00135">
    <property type="entry name" value="gatC"/>
    <property type="match status" value="1"/>
</dbReference>
<evidence type="ECO:0000256" key="6">
    <source>
        <dbReference type="ARBA" id="ARBA00047913"/>
    </source>
</evidence>
<comment type="caution">
    <text evidence="8">The sequence shown here is derived from an EMBL/GenBank/DDBJ whole genome shotgun (WGS) entry which is preliminary data.</text>
</comment>
<comment type="function">
    <text evidence="4 7">Allows the formation of correctly charged Asn-tRNA(Asn) or Gln-tRNA(Gln) through the transamidation of misacylated Asp-tRNA(Asn) or Glu-tRNA(Gln) in organisms which lack either or both of asparaginyl-tRNA or glutaminyl-tRNA synthetases. The reaction takes place in the presence of glutamine and ATP through an activated phospho-Asp-tRNA(Asn) or phospho-Glu-tRNA(Gln).</text>
</comment>
<comment type="catalytic activity">
    <reaction evidence="6 7">
        <text>L-glutamyl-tRNA(Gln) + L-glutamine + ATP + H2O = L-glutaminyl-tRNA(Gln) + L-glutamate + ADP + phosphate + H(+)</text>
        <dbReference type="Rhea" id="RHEA:17521"/>
        <dbReference type="Rhea" id="RHEA-COMP:9681"/>
        <dbReference type="Rhea" id="RHEA-COMP:9684"/>
        <dbReference type="ChEBI" id="CHEBI:15377"/>
        <dbReference type="ChEBI" id="CHEBI:15378"/>
        <dbReference type="ChEBI" id="CHEBI:29985"/>
        <dbReference type="ChEBI" id="CHEBI:30616"/>
        <dbReference type="ChEBI" id="CHEBI:43474"/>
        <dbReference type="ChEBI" id="CHEBI:58359"/>
        <dbReference type="ChEBI" id="CHEBI:78520"/>
        <dbReference type="ChEBI" id="CHEBI:78521"/>
        <dbReference type="ChEBI" id="CHEBI:456216"/>
    </reaction>
</comment>
<dbReference type="PANTHER" id="PTHR15004">
    <property type="entry name" value="GLUTAMYL-TRNA(GLN) AMIDOTRANSFERASE SUBUNIT C, MITOCHONDRIAL"/>
    <property type="match status" value="1"/>
</dbReference>
<keyword evidence="7" id="KW-0648">Protein biosynthesis</keyword>
<dbReference type="GO" id="GO:0070681">
    <property type="term" value="P:glutaminyl-tRNAGln biosynthesis via transamidation"/>
    <property type="evidence" value="ECO:0007669"/>
    <property type="project" value="TreeGrafter"/>
</dbReference>
<protein>
    <recommendedName>
        <fullName evidence="7">Aspartyl/glutamyl-tRNA(Asn/Gln) amidotransferase subunit C</fullName>
        <shortName evidence="7">Asp/Glu-ADT subunit C</shortName>
        <ecNumber evidence="7">6.3.5.-</ecNumber>
    </recommendedName>
</protein>
<dbReference type="GO" id="GO:0050566">
    <property type="term" value="F:asparaginyl-tRNA synthase (glutamine-hydrolyzing) activity"/>
    <property type="evidence" value="ECO:0007669"/>
    <property type="project" value="RHEA"/>
</dbReference>
<name>A0A133S3B8_STRMT</name>
<comment type="similarity">
    <text evidence="1 7">Belongs to the GatC family.</text>
</comment>
<evidence type="ECO:0000313" key="8">
    <source>
        <dbReference type="EMBL" id="KXA63001.1"/>
    </source>
</evidence>
<evidence type="ECO:0000256" key="2">
    <source>
        <dbReference type="ARBA" id="ARBA00011123"/>
    </source>
</evidence>
<dbReference type="GO" id="GO:0005524">
    <property type="term" value="F:ATP binding"/>
    <property type="evidence" value="ECO:0007669"/>
    <property type="project" value="UniProtKB-KW"/>
</dbReference>
<comment type="catalytic activity">
    <reaction evidence="5 7">
        <text>L-aspartyl-tRNA(Asn) + L-glutamine + ATP + H2O = L-asparaginyl-tRNA(Asn) + L-glutamate + ADP + phosphate + 2 H(+)</text>
        <dbReference type="Rhea" id="RHEA:14513"/>
        <dbReference type="Rhea" id="RHEA-COMP:9674"/>
        <dbReference type="Rhea" id="RHEA-COMP:9677"/>
        <dbReference type="ChEBI" id="CHEBI:15377"/>
        <dbReference type="ChEBI" id="CHEBI:15378"/>
        <dbReference type="ChEBI" id="CHEBI:29985"/>
        <dbReference type="ChEBI" id="CHEBI:30616"/>
        <dbReference type="ChEBI" id="CHEBI:43474"/>
        <dbReference type="ChEBI" id="CHEBI:58359"/>
        <dbReference type="ChEBI" id="CHEBI:78515"/>
        <dbReference type="ChEBI" id="CHEBI:78516"/>
        <dbReference type="ChEBI" id="CHEBI:456216"/>
    </reaction>
</comment>
<evidence type="ECO:0000313" key="9">
    <source>
        <dbReference type="Proteomes" id="UP000070065"/>
    </source>
</evidence>
<dbReference type="PANTHER" id="PTHR15004:SF0">
    <property type="entry name" value="GLUTAMYL-TRNA(GLN) AMIDOTRANSFERASE SUBUNIT C, MITOCHONDRIAL"/>
    <property type="match status" value="1"/>
</dbReference>
<keyword evidence="7" id="KW-0547">Nucleotide-binding</keyword>
<dbReference type="AlphaFoldDB" id="A0A133S3B8"/>
<gene>
    <name evidence="7" type="primary">gatC</name>
    <name evidence="8" type="ORF">HMPREF3228_00101</name>
</gene>
<keyword evidence="8" id="KW-0808">Transferase</keyword>
<dbReference type="HAMAP" id="MF_00122">
    <property type="entry name" value="GatC"/>
    <property type="match status" value="1"/>
</dbReference>
<dbReference type="GO" id="GO:0016740">
    <property type="term" value="F:transferase activity"/>
    <property type="evidence" value="ECO:0007669"/>
    <property type="project" value="UniProtKB-KW"/>
</dbReference>
<dbReference type="InterPro" id="IPR003837">
    <property type="entry name" value="GatC"/>
</dbReference>
<dbReference type="PATRIC" id="fig|28037.231.peg.103"/>